<keyword evidence="6 9" id="KW-0812">Transmembrane</keyword>
<evidence type="ECO:0000256" key="8">
    <source>
        <dbReference type="ARBA" id="ARBA00023136"/>
    </source>
</evidence>
<dbReference type="Pfam" id="PF01061">
    <property type="entry name" value="ABC2_membrane"/>
    <property type="match status" value="1"/>
</dbReference>
<dbReference type="EMBL" id="AGYR01000044">
    <property type="protein sequence ID" value="ENZ11115.1"/>
    <property type="molecule type" value="Genomic_DNA"/>
</dbReference>
<sequence length="262" mass="30564">MKRLGSRLETFKRYRPLMEQLVIKDIKLKYRRSFLGYIWSILNPLMIMSIMVIVFSQMFRFDIKNYPVYLIIGSTMFSFMTDATTQAMWSITGNAALLKKTYVPKYIFTLSKVSSCFVNTLFSLGAMLIVFIVCRVNFNINMLWIPAILLQIYVFSVGVGFFLAQGTVFFRDIQHIYSAVTTAWMYLTPIFYPINQLPENIQWIIKHVNPMYAYITQFRTIVLEGLFPDVRLIFYGFTVAGISLILGSIVFLKTQDKFILYI</sequence>
<dbReference type="HOGENOM" id="CLU_060703_2_0_9"/>
<evidence type="ECO:0000256" key="3">
    <source>
        <dbReference type="ARBA" id="ARBA00022448"/>
    </source>
</evidence>
<protein>
    <recommendedName>
        <fullName evidence="9">Transport permease protein</fullName>
    </recommendedName>
</protein>
<name>A0A0E2HJK1_9FIRM</name>
<feature type="transmembrane region" description="Helical" evidence="9">
    <location>
        <begin position="232"/>
        <end position="252"/>
    </location>
</feature>
<evidence type="ECO:0000256" key="6">
    <source>
        <dbReference type="ARBA" id="ARBA00022692"/>
    </source>
</evidence>
<dbReference type="InterPro" id="IPR047817">
    <property type="entry name" value="ABC2_TM_bact-type"/>
</dbReference>
<dbReference type="GO" id="GO:0015920">
    <property type="term" value="P:lipopolysaccharide transport"/>
    <property type="evidence" value="ECO:0007669"/>
    <property type="project" value="TreeGrafter"/>
</dbReference>
<evidence type="ECO:0000256" key="9">
    <source>
        <dbReference type="RuleBase" id="RU361157"/>
    </source>
</evidence>
<proteinExistence type="inferred from homology"/>
<evidence type="ECO:0000256" key="5">
    <source>
        <dbReference type="ARBA" id="ARBA00022519"/>
    </source>
</evidence>
<accession>A0A0E2HJK1</accession>
<keyword evidence="8 9" id="KW-0472">Membrane</keyword>
<dbReference type="PANTHER" id="PTHR30413">
    <property type="entry name" value="INNER MEMBRANE TRANSPORT PERMEASE"/>
    <property type="match status" value="1"/>
</dbReference>
<dbReference type="PATRIC" id="fig|999408.3.peg.4445"/>
<comment type="similarity">
    <text evidence="2 9">Belongs to the ABC-2 integral membrane protein family.</text>
</comment>
<evidence type="ECO:0000256" key="1">
    <source>
        <dbReference type="ARBA" id="ARBA00004429"/>
    </source>
</evidence>
<evidence type="ECO:0000313" key="12">
    <source>
        <dbReference type="Proteomes" id="UP000013085"/>
    </source>
</evidence>
<dbReference type="GO" id="GO:0140359">
    <property type="term" value="F:ABC-type transporter activity"/>
    <property type="evidence" value="ECO:0007669"/>
    <property type="project" value="InterPro"/>
</dbReference>
<feature type="transmembrane region" description="Helical" evidence="9">
    <location>
        <begin position="68"/>
        <end position="92"/>
    </location>
</feature>
<keyword evidence="3 9" id="KW-0813">Transport</keyword>
<feature type="transmembrane region" description="Helical" evidence="9">
    <location>
        <begin position="34"/>
        <end position="56"/>
    </location>
</feature>
<dbReference type="RefSeq" id="WP_002594005.1">
    <property type="nucleotide sequence ID" value="NZ_KB850982.1"/>
</dbReference>
<gene>
    <name evidence="11" type="ORF">HMPREF1090_04147</name>
</gene>
<keyword evidence="5" id="KW-0997">Cell inner membrane</keyword>
<evidence type="ECO:0000259" key="10">
    <source>
        <dbReference type="PROSITE" id="PS51012"/>
    </source>
</evidence>
<feature type="domain" description="ABC transmembrane type-2" evidence="10">
    <location>
        <begin position="35"/>
        <end position="254"/>
    </location>
</feature>
<dbReference type="PANTHER" id="PTHR30413:SF8">
    <property type="entry name" value="TRANSPORT PERMEASE PROTEIN"/>
    <property type="match status" value="1"/>
</dbReference>
<feature type="transmembrane region" description="Helical" evidence="9">
    <location>
        <begin position="176"/>
        <end position="194"/>
    </location>
</feature>
<dbReference type="PROSITE" id="PS51012">
    <property type="entry name" value="ABC_TM2"/>
    <property type="match status" value="1"/>
</dbReference>
<dbReference type="GO" id="GO:0005886">
    <property type="term" value="C:plasma membrane"/>
    <property type="evidence" value="ECO:0007669"/>
    <property type="project" value="UniProtKB-SubCell"/>
</dbReference>
<evidence type="ECO:0000256" key="7">
    <source>
        <dbReference type="ARBA" id="ARBA00022989"/>
    </source>
</evidence>
<dbReference type="InterPro" id="IPR013525">
    <property type="entry name" value="ABC2_TM"/>
</dbReference>
<evidence type="ECO:0000256" key="2">
    <source>
        <dbReference type="ARBA" id="ARBA00007783"/>
    </source>
</evidence>
<reference evidence="11 12" key="1">
    <citation type="submission" date="2013-01" db="EMBL/GenBank/DDBJ databases">
        <title>The Genome Sequence of Clostridium clostridioforme 90A8.</title>
        <authorList>
            <consortium name="The Broad Institute Genome Sequencing Platform"/>
            <person name="Earl A."/>
            <person name="Ward D."/>
            <person name="Feldgarden M."/>
            <person name="Gevers D."/>
            <person name="Courvalin P."/>
            <person name="Lambert T."/>
            <person name="Walker B."/>
            <person name="Young S.K."/>
            <person name="Zeng Q."/>
            <person name="Gargeya S."/>
            <person name="Fitzgerald M."/>
            <person name="Haas B."/>
            <person name="Abouelleil A."/>
            <person name="Alvarado L."/>
            <person name="Arachchi H.M."/>
            <person name="Berlin A.M."/>
            <person name="Chapman S.B."/>
            <person name="Dewar J."/>
            <person name="Goldberg J."/>
            <person name="Griggs A."/>
            <person name="Gujja S."/>
            <person name="Hansen M."/>
            <person name="Howarth C."/>
            <person name="Imamovic A."/>
            <person name="Larimer J."/>
            <person name="McCowan C."/>
            <person name="Murphy C."/>
            <person name="Neiman D."/>
            <person name="Pearson M."/>
            <person name="Priest M."/>
            <person name="Roberts A."/>
            <person name="Saif S."/>
            <person name="Shea T."/>
            <person name="Sisk P."/>
            <person name="Sykes S."/>
            <person name="Wortman J."/>
            <person name="Nusbaum C."/>
            <person name="Birren B."/>
        </authorList>
    </citation>
    <scope>NUCLEOTIDE SEQUENCE [LARGE SCALE GENOMIC DNA]</scope>
    <source>
        <strain evidence="11 12">90A8</strain>
    </source>
</reference>
<organism evidence="11 12">
    <name type="scientific">[Clostridium] clostridioforme 90A8</name>
    <dbReference type="NCBI Taxonomy" id="999408"/>
    <lineage>
        <taxon>Bacteria</taxon>
        <taxon>Bacillati</taxon>
        <taxon>Bacillota</taxon>
        <taxon>Clostridia</taxon>
        <taxon>Lachnospirales</taxon>
        <taxon>Lachnospiraceae</taxon>
        <taxon>Enterocloster</taxon>
    </lineage>
</organism>
<dbReference type="Proteomes" id="UP000013085">
    <property type="component" value="Unassembled WGS sequence"/>
</dbReference>
<comment type="subcellular location">
    <subcellularLocation>
        <location evidence="1">Cell inner membrane</location>
        <topology evidence="1">Multi-pass membrane protein</topology>
    </subcellularLocation>
    <subcellularLocation>
        <location evidence="9">Cell membrane</location>
        <topology evidence="9">Multi-pass membrane protein</topology>
    </subcellularLocation>
</comment>
<keyword evidence="7 9" id="KW-1133">Transmembrane helix</keyword>
<feature type="transmembrane region" description="Helical" evidence="9">
    <location>
        <begin position="144"/>
        <end position="164"/>
    </location>
</feature>
<feature type="transmembrane region" description="Helical" evidence="9">
    <location>
        <begin position="113"/>
        <end position="138"/>
    </location>
</feature>
<evidence type="ECO:0000313" key="11">
    <source>
        <dbReference type="EMBL" id="ENZ11115.1"/>
    </source>
</evidence>
<comment type="caution">
    <text evidence="11">The sequence shown here is derived from an EMBL/GenBank/DDBJ whole genome shotgun (WGS) entry which is preliminary data.</text>
</comment>
<evidence type="ECO:0000256" key="4">
    <source>
        <dbReference type="ARBA" id="ARBA00022475"/>
    </source>
</evidence>
<keyword evidence="4 9" id="KW-1003">Cell membrane</keyword>
<dbReference type="AlphaFoldDB" id="A0A0E2HJK1"/>